<dbReference type="InterPro" id="IPR004358">
    <property type="entry name" value="Sig_transdc_His_kin-like_C"/>
</dbReference>
<dbReference type="Proteomes" id="UP001239462">
    <property type="component" value="Unassembled WGS sequence"/>
</dbReference>
<gene>
    <name evidence="6" type="ORF">QTN89_08125</name>
</gene>
<dbReference type="Gene3D" id="1.20.120.160">
    <property type="entry name" value="HPT domain"/>
    <property type="match status" value="1"/>
</dbReference>
<keyword evidence="4" id="KW-0472">Membrane</keyword>
<dbReference type="Pfam" id="PF01627">
    <property type="entry name" value="Hpt"/>
    <property type="match status" value="1"/>
</dbReference>
<dbReference type="PROSITE" id="PS50109">
    <property type="entry name" value="HIS_KIN"/>
    <property type="match status" value="1"/>
</dbReference>
<dbReference type="GO" id="GO:0005524">
    <property type="term" value="F:ATP binding"/>
    <property type="evidence" value="ECO:0007669"/>
    <property type="project" value="UniProtKB-KW"/>
</dbReference>
<keyword evidence="4" id="KW-1133">Transmembrane helix</keyword>
<evidence type="ECO:0000313" key="6">
    <source>
        <dbReference type="EMBL" id="MDM4015390.1"/>
    </source>
</evidence>
<dbReference type="InterPro" id="IPR036890">
    <property type="entry name" value="HATPase_C_sf"/>
</dbReference>
<organism evidence="6 7">
    <name type="scientific">Roseiconus lacunae</name>
    <dbReference type="NCBI Taxonomy" id="2605694"/>
    <lineage>
        <taxon>Bacteria</taxon>
        <taxon>Pseudomonadati</taxon>
        <taxon>Planctomycetota</taxon>
        <taxon>Planctomycetia</taxon>
        <taxon>Pirellulales</taxon>
        <taxon>Pirellulaceae</taxon>
        <taxon>Roseiconus</taxon>
    </lineage>
</organism>
<feature type="region of interest" description="Disordered" evidence="3">
    <location>
        <begin position="867"/>
        <end position="887"/>
    </location>
</feature>
<sequence length="887" mass="98591">MSQSSLKIERNVKTIATLGAFVLASLIVTVCVVQHTLGKSIKQLSTSVIPMQSKLAELNEAVGRMFLSQSNLHTLDQTQIEALENDKQDEHAALKSLAQLKQQLTDPVIVSAKHFPTDATSNLDSEVEQFLDARKKLFHVAKLTESLEQEFKWAQDQVDADLKHLLQETAAIAGVLRLKYVLEMRQVAHDLDHEITDQSHLRDLIVGDTRAQSEAIEAFNLSAQKLNSLAGKISAAGNTDILNSLSANEAAQNSLKLRKSLEKIERVLTDDQYQDRLAKLNQLTNMLIERVDDSNESLAAKRREILLRRQELRQIQNESERSAHILQRCTSSLLAFSERFATETSGTAENTISGSRAATAFIVIIGLLCMIIAAFRVRTSVFDLRSQNERLSELSQSLAEANSGLELAVKQRTASLQLVLDSTGDGIFTVDTDGLILPERSKAVVEWFGEPRENAKLWEYLAGDDDNLSDEFWMGFDQIVSEIFPFEVAAAQAPSRLTLDGRTYELEYREVSSNGTLNRVLVIVKDITAHLEAERADRAIKELQEVIGNLLRDRDGFCDSIRECNKLIESVGTTDDMIFSKRIIHTIKGNCAIIGFRSISDQIHELESILEDDNRLPSDEEVASLNLSWNQGLSRMGTFLDTCDQGIIHVMRSDLERLANLLRNEAGYDDILPLVEQCLLEPVNIQLNRLADHAARIATVLDKKIHVTTDDGGLSLPAERLKSFWPTMIHLVRNAVDHGLESSEERLTAGKSEAGQLWLSSDVVNGWMEISLSDDGRGLDWERIREKATSLGLPADRREDLLEAMFTDGFSTRSEATDLSGRGVGLSAVKAACEMLGGSISVQSDRDHGTEFTIRFPWEKGIQLDTPRQSHLDSATQSIATPTQADV</sequence>
<dbReference type="CDD" id="cd00088">
    <property type="entry name" value="HPT"/>
    <property type="match status" value="1"/>
</dbReference>
<comment type="catalytic activity">
    <reaction evidence="1">
        <text>ATP + protein L-histidine = ADP + protein N-phospho-L-histidine.</text>
        <dbReference type="EC" id="2.7.13.3"/>
    </reaction>
</comment>
<protein>
    <recommendedName>
        <fullName evidence="2">histidine kinase</fullName>
        <ecNumber evidence="2">2.7.13.3</ecNumber>
    </recommendedName>
</protein>
<dbReference type="PRINTS" id="PR00344">
    <property type="entry name" value="BCTRLSENSOR"/>
</dbReference>
<feature type="transmembrane region" description="Helical" evidence="4">
    <location>
        <begin position="12"/>
        <end position="37"/>
    </location>
</feature>
<dbReference type="InterPro" id="IPR036641">
    <property type="entry name" value="HPT_dom_sf"/>
</dbReference>
<reference evidence="6 7" key="1">
    <citation type="submission" date="2023-06" db="EMBL/GenBank/DDBJ databases">
        <title>Roseiconus lacunae JC819 isolated from Gulf of Mannar region, Tamil Nadu.</title>
        <authorList>
            <person name="Pk S."/>
            <person name="Ch S."/>
            <person name="Ch V.R."/>
        </authorList>
    </citation>
    <scope>NUCLEOTIDE SEQUENCE [LARGE SCALE GENOMIC DNA]</scope>
    <source>
        <strain evidence="6 7">JC819</strain>
    </source>
</reference>
<dbReference type="PANTHER" id="PTHR43395:SF1">
    <property type="entry name" value="CHEMOTAXIS PROTEIN CHEA"/>
    <property type="match status" value="1"/>
</dbReference>
<evidence type="ECO:0000256" key="4">
    <source>
        <dbReference type="SAM" id="Phobius"/>
    </source>
</evidence>
<dbReference type="EMBL" id="JASZZN010000005">
    <property type="protein sequence ID" value="MDM4015390.1"/>
    <property type="molecule type" value="Genomic_DNA"/>
</dbReference>
<dbReference type="EC" id="2.7.13.3" evidence="2"/>
<feature type="transmembrane region" description="Helical" evidence="4">
    <location>
        <begin position="357"/>
        <end position="377"/>
    </location>
</feature>
<keyword evidence="4" id="KW-0812">Transmembrane</keyword>
<evidence type="ECO:0000256" key="3">
    <source>
        <dbReference type="SAM" id="MobiDB-lite"/>
    </source>
</evidence>
<dbReference type="SUPFAM" id="SSF55874">
    <property type="entry name" value="ATPase domain of HSP90 chaperone/DNA topoisomerase II/histidine kinase"/>
    <property type="match status" value="1"/>
</dbReference>
<name>A0ABT7PFW6_9BACT</name>
<dbReference type="SUPFAM" id="SSF47226">
    <property type="entry name" value="Histidine-containing phosphotransfer domain, HPT domain"/>
    <property type="match status" value="1"/>
</dbReference>
<accession>A0ABT7PFW6</accession>
<dbReference type="InterPro" id="IPR008207">
    <property type="entry name" value="Sig_transdc_His_kin_Hpt_dom"/>
</dbReference>
<dbReference type="PANTHER" id="PTHR43395">
    <property type="entry name" value="SENSOR HISTIDINE KINASE CHEA"/>
    <property type="match status" value="1"/>
</dbReference>
<keyword evidence="6" id="KW-0067">ATP-binding</keyword>
<dbReference type="Gene3D" id="3.30.565.10">
    <property type="entry name" value="Histidine kinase-like ATPase, C-terminal domain"/>
    <property type="match status" value="1"/>
</dbReference>
<evidence type="ECO:0000256" key="1">
    <source>
        <dbReference type="ARBA" id="ARBA00000085"/>
    </source>
</evidence>
<feature type="domain" description="Histidine kinase" evidence="5">
    <location>
        <begin position="728"/>
        <end position="860"/>
    </location>
</feature>
<dbReference type="Pfam" id="PF02518">
    <property type="entry name" value="HATPase_c"/>
    <property type="match status" value="1"/>
</dbReference>
<evidence type="ECO:0000256" key="2">
    <source>
        <dbReference type="ARBA" id="ARBA00012438"/>
    </source>
</evidence>
<comment type="caution">
    <text evidence="6">The sequence shown here is derived from an EMBL/GenBank/DDBJ whole genome shotgun (WGS) entry which is preliminary data.</text>
</comment>
<keyword evidence="7" id="KW-1185">Reference proteome</keyword>
<dbReference type="Gene3D" id="3.30.450.20">
    <property type="entry name" value="PAS domain"/>
    <property type="match status" value="1"/>
</dbReference>
<proteinExistence type="predicted"/>
<dbReference type="InterPro" id="IPR051315">
    <property type="entry name" value="Bact_Chemotaxis_CheA"/>
</dbReference>
<evidence type="ECO:0000313" key="7">
    <source>
        <dbReference type="Proteomes" id="UP001239462"/>
    </source>
</evidence>
<dbReference type="InterPro" id="IPR005467">
    <property type="entry name" value="His_kinase_dom"/>
</dbReference>
<evidence type="ECO:0000259" key="5">
    <source>
        <dbReference type="PROSITE" id="PS50109"/>
    </source>
</evidence>
<dbReference type="RefSeq" id="WP_149495476.1">
    <property type="nucleotide sequence ID" value="NZ_JASZZN010000005.1"/>
</dbReference>
<keyword evidence="6" id="KW-0547">Nucleotide-binding</keyword>
<dbReference type="InterPro" id="IPR003594">
    <property type="entry name" value="HATPase_dom"/>
</dbReference>
<dbReference type="SMART" id="SM00387">
    <property type="entry name" value="HATPase_c"/>
    <property type="match status" value="1"/>
</dbReference>